<accession>A0A1H5LPX0</accession>
<protein>
    <submittedName>
        <fullName evidence="1">Uncharacterized protein</fullName>
    </submittedName>
</protein>
<dbReference type="Proteomes" id="UP000182725">
    <property type="component" value="Unassembled WGS sequence"/>
</dbReference>
<sequence length="61" mass="6613">MFESSNTRGSHIKVSVLLHCYGCRGTVSCSPGSLSEDGTIEYRTCEEGHTVPDKAQFGSME</sequence>
<organism evidence="1 2">
    <name type="scientific">Arthrobacter alpinus</name>
    <dbReference type="NCBI Taxonomy" id="656366"/>
    <lineage>
        <taxon>Bacteria</taxon>
        <taxon>Bacillati</taxon>
        <taxon>Actinomycetota</taxon>
        <taxon>Actinomycetes</taxon>
        <taxon>Micrococcales</taxon>
        <taxon>Micrococcaceae</taxon>
        <taxon>Arthrobacter</taxon>
    </lineage>
</organism>
<evidence type="ECO:0000313" key="1">
    <source>
        <dbReference type="EMBL" id="SEE78441.1"/>
    </source>
</evidence>
<dbReference type="EMBL" id="FNTV01000001">
    <property type="protein sequence ID" value="SEE78441.1"/>
    <property type="molecule type" value="Genomic_DNA"/>
</dbReference>
<proteinExistence type="predicted"/>
<evidence type="ECO:0000313" key="2">
    <source>
        <dbReference type="Proteomes" id="UP000182725"/>
    </source>
</evidence>
<reference evidence="1 2" key="1">
    <citation type="submission" date="2016-10" db="EMBL/GenBank/DDBJ databases">
        <authorList>
            <person name="de Groot N.N."/>
        </authorList>
    </citation>
    <scope>NUCLEOTIDE SEQUENCE [LARGE SCALE GENOMIC DNA]</scope>
    <source>
        <strain evidence="1 2">DSM 22274</strain>
    </source>
</reference>
<name>A0A1H5LPX0_9MICC</name>
<dbReference type="AlphaFoldDB" id="A0A1H5LPX0"/>
<gene>
    <name evidence="1" type="ORF">SAMN04489740_2528</name>
</gene>